<organism evidence="3 4">
    <name type="scientific">Pseudomonas amygdali pv. lachrymans str. M301315</name>
    <dbReference type="NCBI Taxonomy" id="629260"/>
    <lineage>
        <taxon>Bacteria</taxon>
        <taxon>Pseudomonadati</taxon>
        <taxon>Pseudomonadota</taxon>
        <taxon>Gammaproteobacteria</taxon>
        <taxon>Pseudomonadales</taxon>
        <taxon>Pseudomonadaceae</taxon>
        <taxon>Pseudomonas</taxon>
        <taxon>Pseudomonas amygdali</taxon>
    </lineage>
</organism>
<geneLocation type="plasmid" evidence="4">
    <name>pmppla107</name>
</geneLocation>
<evidence type="ECO:0000256" key="2">
    <source>
        <dbReference type="PIRNR" id="PIRNR002070"/>
    </source>
</evidence>
<reference evidence="3 4" key="1">
    <citation type="journal article" date="2011" name="PLoS Pathog.">
        <title>Dynamic evolution of pathogenicity revealed by sequencing and comparative genomics of 19 Pseudomonas syringae isolates.</title>
        <authorList>
            <person name="Baltrus D.A."/>
            <person name="Nishimura M.T."/>
            <person name="Romanchuk A."/>
            <person name="Chang J.H."/>
            <person name="Mukhtar M.S."/>
            <person name="Cherkis K."/>
            <person name="Roach J."/>
            <person name="Grant S.R."/>
            <person name="Jones C.D."/>
            <person name="Dangl J.L."/>
        </authorList>
    </citation>
    <scope>NUCLEOTIDE SEQUENCE [LARGE SCALE GENOMIC DNA]</scope>
    <source>
        <strain evidence="3 4">M301315</strain>
    </source>
</reference>
<dbReference type="GO" id="GO:0003697">
    <property type="term" value="F:single-stranded DNA binding"/>
    <property type="evidence" value="ECO:0007669"/>
    <property type="project" value="InterPro"/>
</dbReference>
<dbReference type="Proteomes" id="UP000006426">
    <property type="component" value="Plasmid pmppla107"/>
</dbReference>
<dbReference type="InterPro" id="IPR011344">
    <property type="entry name" value="ssDNA-bd"/>
</dbReference>
<sequence>MSMNKLNIGGNLAADARFNKVNDKSFAVSFTVMCNKRVKDESAEGGYRDNVTPYQVSRFLQTEESARKLAELLTKGRAVEVEGPFRKNAKDNVGSNGKTYKGWTLIADEIELGAKPKPKTDAPADQAA</sequence>
<accession>A0AAD0PVR9</accession>
<keyword evidence="1 2" id="KW-0238">DNA-binding</keyword>
<dbReference type="SUPFAM" id="SSF50249">
    <property type="entry name" value="Nucleic acid-binding proteins"/>
    <property type="match status" value="1"/>
</dbReference>
<gene>
    <name evidence="3" type="ORF">PLA107_030365</name>
</gene>
<dbReference type="RefSeq" id="WP_005742263.1">
    <property type="nucleotide sequence ID" value="NZ_CP031226.1"/>
</dbReference>
<dbReference type="InterPro" id="IPR000424">
    <property type="entry name" value="Primosome_PriB/ssb"/>
</dbReference>
<dbReference type="GeneID" id="39474086"/>
<evidence type="ECO:0000313" key="4">
    <source>
        <dbReference type="Proteomes" id="UP000006426"/>
    </source>
</evidence>
<proteinExistence type="predicted"/>
<dbReference type="EMBL" id="CP031226">
    <property type="protein sequence ID" value="AXH59533.1"/>
    <property type="molecule type" value="Genomic_DNA"/>
</dbReference>
<evidence type="ECO:0000313" key="3">
    <source>
        <dbReference type="EMBL" id="AXH59533.1"/>
    </source>
</evidence>
<evidence type="ECO:0000256" key="1">
    <source>
        <dbReference type="ARBA" id="ARBA00023125"/>
    </source>
</evidence>
<keyword evidence="3" id="KW-0614">Plasmid</keyword>
<dbReference type="PIRSF" id="PIRSF002070">
    <property type="entry name" value="SSB"/>
    <property type="match status" value="1"/>
</dbReference>
<dbReference type="Pfam" id="PF00436">
    <property type="entry name" value="SSB"/>
    <property type="match status" value="1"/>
</dbReference>
<dbReference type="InterPro" id="IPR012340">
    <property type="entry name" value="NA-bd_OB-fold"/>
</dbReference>
<dbReference type="Gene3D" id="2.40.50.140">
    <property type="entry name" value="Nucleic acid-binding proteins"/>
    <property type="match status" value="1"/>
</dbReference>
<dbReference type="GO" id="GO:0006260">
    <property type="term" value="P:DNA replication"/>
    <property type="evidence" value="ECO:0007669"/>
    <property type="project" value="InterPro"/>
</dbReference>
<protein>
    <recommendedName>
        <fullName evidence="2">Single-stranded DNA-binding protein</fullName>
    </recommendedName>
</protein>
<dbReference type="AlphaFoldDB" id="A0AAD0PVR9"/>
<name>A0AAD0PVR9_PSEAV</name>
<dbReference type="PROSITE" id="PS50935">
    <property type="entry name" value="SSB"/>
    <property type="match status" value="1"/>
</dbReference>